<proteinExistence type="predicted"/>
<accession>A0A2I0HW00</accession>
<name>A0A2I0HW00_PUNGR</name>
<gene>
    <name evidence="1" type="ORF">CRG98_043741</name>
</gene>
<organism evidence="1 2">
    <name type="scientific">Punica granatum</name>
    <name type="common">Pomegranate</name>
    <dbReference type="NCBI Taxonomy" id="22663"/>
    <lineage>
        <taxon>Eukaryota</taxon>
        <taxon>Viridiplantae</taxon>
        <taxon>Streptophyta</taxon>
        <taxon>Embryophyta</taxon>
        <taxon>Tracheophyta</taxon>
        <taxon>Spermatophyta</taxon>
        <taxon>Magnoliopsida</taxon>
        <taxon>eudicotyledons</taxon>
        <taxon>Gunneridae</taxon>
        <taxon>Pentapetalae</taxon>
        <taxon>rosids</taxon>
        <taxon>malvids</taxon>
        <taxon>Myrtales</taxon>
        <taxon>Lythraceae</taxon>
        <taxon>Punica</taxon>
    </lineage>
</organism>
<dbReference type="EMBL" id="PGOL01005192">
    <property type="protein sequence ID" value="PKI35868.1"/>
    <property type="molecule type" value="Genomic_DNA"/>
</dbReference>
<comment type="caution">
    <text evidence="1">The sequence shown here is derived from an EMBL/GenBank/DDBJ whole genome shotgun (WGS) entry which is preliminary data.</text>
</comment>
<dbReference type="Proteomes" id="UP000233551">
    <property type="component" value="Unassembled WGS sequence"/>
</dbReference>
<evidence type="ECO:0000313" key="2">
    <source>
        <dbReference type="Proteomes" id="UP000233551"/>
    </source>
</evidence>
<keyword evidence="2" id="KW-1185">Reference proteome</keyword>
<sequence length="73" mass="7756">MPVVRCTPILFRPSVGVGCLELFGLRAWSPAVLEEESAFGRLSSVGEPIGDRVGIDNLVISLEGPWSAQCAKA</sequence>
<reference evidence="1 2" key="1">
    <citation type="submission" date="2017-11" db="EMBL/GenBank/DDBJ databases">
        <title>De-novo sequencing of pomegranate (Punica granatum L.) genome.</title>
        <authorList>
            <person name="Akparov Z."/>
            <person name="Amiraslanov A."/>
            <person name="Hajiyeva S."/>
            <person name="Abbasov M."/>
            <person name="Kaur K."/>
            <person name="Hamwieh A."/>
            <person name="Solovyev V."/>
            <person name="Salamov A."/>
            <person name="Braich B."/>
            <person name="Kosarev P."/>
            <person name="Mahmoud A."/>
            <person name="Hajiyev E."/>
            <person name="Babayeva S."/>
            <person name="Izzatullayeva V."/>
            <person name="Mammadov A."/>
            <person name="Mammadov A."/>
            <person name="Sharifova S."/>
            <person name="Ojaghi J."/>
            <person name="Eynullazada K."/>
            <person name="Bayramov B."/>
            <person name="Abdulazimova A."/>
            <person name="Shahmuradov I."/>
        </authorList>
    </citation>
    <scope>NUCLEOTIDE SEQUENCE [LARGE SCALE GENOMIC DNA]</scope>
    <source>
        <strain evidence="2">cv. AG2017</strain>
        <tissue evidence="1">Leaf</tissue>
    </source>
</reference>
<dbReference type="AlphaFoldDB" id="A0A2I0HW00"/>
<evidence type="ECO:0000313" key="1">
    <source>
        <dbReference type="EMBL" id="PKI35868.1"/>
    </source>
</evidence>
<protein>
    <submittedName>
        <fullName evidence="1">Uncharacterized protein</fullName>
    </submittedName>
</protein>